<proteinExistence type="predicted"/>
<dbReference type="AlphaFoldDB" id="A0A284RVI9"/>
<keyword evidence="2" id="KW-1185">Reference proteome</keyword>
<protein>
    <submittedName>
        <fullName evidence="1">Uncharacterized protein</fullName>
    </submittedName>
</protein>
<name>A0A284RVI9_ARMOS</name>
<evidence type="ECO:0000313" key="2">
    <source>
        <dbReference type="Proteomes" id="UP000219338"/>
    </source>
</evidence>
<evidence type="ECO:0000313" key="1">
    <source>
        <dbReference type="EMBL" id="SJL12769.1"/>
    </source>
</evidence>
<dbReference type="EMBL" id="FUEG01000018">
    <property type="protein sequence ID" value="SJL12769.1"/>
    <property type="molecule type" value="Genomic_DNA"/>
</dbReference>
<organism evidence="1 2">
    <name type="scientific">Armillaria ostoyae</name>
    <name type="common">Armillaria root rot fungus</name>
    <dbReference type="NCBI Taxonomy" id="47428"/>
    <lineage>
        <taxon>Eukaryota</taxon>
        <taxon>Fungi</taxon>
        <taxon>Dikarya</taxon>
        <taxon>Basidiomycota</taxon>
        <taxon>Agaricomycotina</taxon>
        <taxon>Agaricomycetes</taxon>
        <taxon>Agaricomycetidae</taxon>
        <taxon>Agaricales</taxon>
        <taxon>Marasmiineae</taxon>
        <taxon>Physalacriaceae</taxon>
        <taxon>Armillaria</taxon>
    </lineage>
</organism>
<dbReference type="STRING" id="47428.A0A284RVI9"/>
<accession>A0A284RVI9</accession>
<dbReference type="Proteomes" id="UP000219338">
    <property type="component" value="Unassembled WGS sequence"/>
</dbReference>
<gene>
    <name evidence="1" type="ORF">ARMOST_16200</name>
</gene>
<dbReference type="OrthoDB" id="3246627at2759"/>
<reference evidence="2" key="1">
    <citation type="journal article" date="2017" name="Nat. Ecol. Evol.">
        <title>Genome expansion and lineage-specific genetic innovations in the forest pathogenic fungi Armillaria.</title>
        <authorList>
            <person name="Sipos G."/>
            <person name="Prasanna A.N."/>
            <person name="Walter M.C."/>
            <person name="O'Connor E."/>
            <person name="Balint B."/>
            <person name="Krizsan K."/>
            <person name="Kiss B."/>
            <person name="Hess J."/>
            <person name="Varga T."/>
            <person name="Slot J."/>
            <person name="Riley R."/>
            <person name="Boka B."/>
            <person name="Rigling D."/>
            <person name="Barry K."/>
            <person name="Lee J."/>
            <person name="Mihaltcheva S."/>
            <person name="LaButti K."/>
            <person name="Lipzen A."/>
            <person name="Waldron R."/>
            <person name="Moloney N.M."/>
            <person name="Sperisen C."/>
            <person name="Kredics L."/>
            <person name="Vagvoelgyi C."/>
            <person name="Patrignani A."/>
            <person name="Fitzpatrick D."/>
            <person name="Nagy I."/>
            <person name="Doyle S."/>
            <person name="Anderson J.B."/>
            <person name="Grigoriev I.V."/>
            <person name="Gueldener U."/>
            <person name="Muensterkoetter M."/>
            <person name="Nagy L.G."/>
        </authorList>
    </citation>
    <scope>NUCLEOTIDE SEQUENCE [LARGE SCALE GENOMIC DNA]</scope>
    <source>
        <strain evidence="2">C18/9</strain>
    </source>
</reference>
<sequence length="193" mass="21692">MHDNHVSDQKKTECFETLSAAQLSKVLTKVKSRCIDDAGGVGKWLKLDRDELAAHYKAGMDKLALRLGKKQHKKLSEAEKQEINIFFWAGCSMHKELNYVVGGYAVCAKFWEDSRLDLPVLLANKDNNATITLAALSGLTLEAADQAVKALEWGAVKLTQLTGSLFHHKDDKKGYQDQHHDYSMFDGQEWLDI</sequence>